<feature type="compositionally biased region" description="Pro residues" evidence="1">
    <location>
        <begin position="417"/>
        <end position="432"/>
    </location>
</feature>
<dbReference type="Proteomes" id="UP000053927">
    <property type="component" value="Unassembled WGS sequence"/>
</dbReference>
<dbReference type="AlphaFoldDB" id="R7RWV0"/>
<dbReference type="GeneID" id="18806493"/>
<sequence length="539" mass="60647">MVSTQIAVIAPFDRVPNEIIEHVAFFTATLGRPGPPADLISLQLVSRRFASTLSTSTNPHFYVLIFRAKFDAEAYFRRLGPEAKISENVVRELKRRFTLLTRFRGLQHSKVTLKTKEMLWMAYLMMLENDGLNERTLRKYGRLDSWLRNFWFDPEGASFATYALGDNLWPPDSEFSTLAMWLFWLLLKPEEYLVLDEQTFRSIVSILKLIALGAHKYPVTQPEWIEFLPPSPLRNTTPTSYASYPLLVAPPLAAPAILSYLSLAPKSVNKADTFKNSPLAPSGIWQMLREEAEALSAEEEDAEAFKLGNLDGVWEGLFTYTEFTAYAALLSGAPPPTLHRTLVARHQQTWKLREYHLLGPEEPNEPQSGNTNSNTNNTAQNVPDRYRPLSMGDPLRAYLPTGVDISRCPGLLSVPTTDPPNPLTSNASPPPTTAQDEIEPVAQTAYQRRVRDVLIKGEGHSAWGQFKLVGRVRPYDGFVSLSKEYLDGDRGKWLYRGFLVGDKYGSFTGRWRDTLSPAAVPGYEGCFFMGRRRGGGMDV</sequence>
<dbReference type="RefSeq" id="XP_007311053.1">
    <property type="nucleotide sequence ID" value="XM_007310991.1"/>
</dbReference>
<reference evidence="3" key="1">
    <citation type="journal article" date="2012" name="Science">
        <title>The Paleozoic origin of enzymatic lignin decomposition reconstructed from 31 fungal genomes.</title>
        <authorList>
            <person name="Floudas D."/>
            <person name="Binder M."/>
            <person name="Riley R."/>
            <person name="Barry K."/>
            <person name="Blanchette R.A."/>
            <person name="Henrissat B."/>
            <person name="Martinez A.T."/>
            <person name="Otillar R."/>
            <person name="Spatafora J.W."/>
            <person name="Yadav J.S."/>
            <person name="Aerts A."/>
            <person name="Benoit I."/>
            <person name="Boyd A."/>
            <person name="Carlson A."/>
            <person name="Copeland A."/>
            <person name="Coutinho P.M."/>
            <person name="de Vries R.P."/>
            <person name="Ferreira P."/>
            <person name="Findley K."/>
            <person name="Foster B."/>
            <person name="Gaskell J."/>
            <person name="Glotzer D."/>
            <person name="Gorecki P."/>
            <person name="Heitman J."/>
            <person name="Hesse C."/>
            <person name="Hori C."/>
            <person name="Igarashi K."/>
            <person name="Jurgens J.A."/>
            <person name="Kallen N."/>
            <person name="Kersten P."/>
            <person name="Kohler A."/>
            <person name="Kuees U."/>
            <person name="Kumar T.K.A."/>
            <person name="Kuo A."/>
            <person name="LaButti K."/>
            <person name="Larrondo L.F."/>
            <person name="Lindquist E."/>
            <person name="Ling A."/>
            <person name="Lombard V."/>
            <person name="Lucas S."/>
            <person name="Lundell T."/>
            <person name="Martin R."/>
            <person name="McLaughlin D.J."/>
            <person name="Morgenstern I."/>
            <person name="Morin E."/>
            <person name="Murat C."/>
            <person name="Nagy L.G."/>
            <person name="Nolan M."/>
            <person name="Ohm R.A."/>
            <person name="Patyshakuliyeva A."/>
            <person name="Rokas A."/>
            <person name="Ruiz-Duenas F.J."/>
            <person name="Sabat G."/>
            <person name="Salamov A."/>
            <person name="Samejima M."/>
            <person name="Schmutz J."/>
            <person name="Slot J.C."/>
            <person name="St John F."/>
            <person name="Stenlid J."/>
            <person name="Sun H."/>
            <person name="Sun S."/>
            <person name="Syed K."/>
            <person name="Tsang A."/>
            <person name="Wiebenga A."/>
            <person name="Young D."/>
            <person name="Pisabarro A."/>
            <person name="Eastwood D.C."/>
            <person name="Martin F."/>
            <person name="Cullen D."/>
            <person name="Grigoriev I.V."/>
            <person name="Hibbett D.S."/>
        </authorList>
    </citation>
    <scope>NUCLEOTIDE SEQUENCE [LARGE SCALE GENOMIC DNA]</scope>
    <source>
        <strain evidence="3">FP-91666</strain>
    </source>
</reference>
<proteinExistence type="predicted"/>
<keyword evidence="3" id="KW-1185">Reference proteome</keyword>
<evidence type="ECO:0000256" key="1">
    <source>
        <dbReference type="SAM" id="MobiDB-lite"/>
    </source>
</evidence>
<accession>R7RWV0</accession>
<feature type="region of interest" description="Disordered" evidence="1">
    <location>
        <begin position="359"/>
        <end position="383"/>
    </location>
</feature>
<evidence type="ECO:0008006" key="4">
    <source>
        <dbReference type="Google" id="ProtNLM"/>
    </source>
</evidence>
<gene>
    <name evidence="2" type="ORF">STEHIDRAFT_69028</name>
</gene>
<organism evidence="2 3">
    <name type="scientific">Stereum hirsutum (strain FP-91666)</name>
    <name type="common">White-rot fungus</name>
    <dbReference type="NCBI Taxonomy" id="721885"/>
    <lineage>
        <taxon>Eukaryota</taxon>
        <taxon>Fungi</taxon>
        <taxon>Dikarya</taxon>
        <taxon>Basidiomycota</taxon>
        <taxon>Agaricomycotina</taxon>
        <taxon>Agaricomycetes</taxon>
        <taxon>Russulales</taxon>
        <taxon>Stereaceae</taxon>
        <taxon>Stereum</taxon>
    </lineage>
</organism>
<feature type="region of interest" description="Disordered" evidence="1">
    <location>
        <begin position="414"/>
        <end position="435"/>
    </location>
</feature>
<dbReference type="EMBL" id="JH687401">
    <property type="protein sequence ID" value="EIM79856.1"/>
    <property type="molecule type" value="Genomic_DNA"/>
</dbReference>
<dbReference type="KEGG" id="shs:STEHIDRAFT_69028"/>
<dbReference type="eggNOG" id="ENOG502R0EC">
    <property type="taxonomic scope" value="Eukaryota"/>
</dbReference>
<dbReference type="OrthoDB" id="3263050at2759"/>
<name>R7RWV0_STEHR</name>
<protein>
    <recommendedName>
        <fullName evidence="4">F-box domain-containing protein</fullName>
    </recommendedName>
</protein>
<evidence type="ECO:0000313" key="2">
    <source>
        <dbReference type="EMBL" id="EIM79856.1"/>
    </source>
</evidence>
<dbReference type="OMA" id="YEGCFVM"/>
<evidence type="ECO:0000313" key="3">
    <source>
        <dbReference type="Proteomes" id="UP000053927"/>
    </source>
</evidence>